<feature type="signal peptide" evidence="1">
    <location>
        <begin position="1"/>
        <end position="20"/>
    </location>
</feature>
<keyword evidence="3" id="KW-1185">Reference proteome</keyword>
<accession>A0AAN6XRW9</accession>
<organism evidence="2 3">
    <name type="scientific">Triangularia verruculosa</name>
    <dbReference type="NCBI Taxonomy" id="2587418"/>
    <lineage>
        <taxon>Eukaryota</taxon>
        <taxon>Fungi</taxon>
        <taxon>Dikarya</taxon>
        <taxon>Ascomycota</taxon>
        <taxon>Pezizomycotina</taxon>
        <taxon>Sordariomycetes</taxon>
        <taxon>Sordariomycetidae</taxon>
        <taxon>Sordariales</taxon>
        <taxon>Podosporaceae</taxon>
        <taxon>Triangularia</taxon>
    </lineage>
</organism>
<feature type="chain" id="PRO_5043006280" evidence="1">
    <location>
        <begin position="21"/>
        <end position="329"/>
    </location>
</feature>
<evidence type="ECO:0000256" key="1">
    <source>
        <dbReference type="SAM" id="SignalP"/>
    </source>
</evidence>
<dbReference type="EMBL" id="MU863876">
    <property type="protein sequence ID" value="KAK4205436.1"/>
    <property type="molecule type" value="Genomic_DNA"/>
</dbReference>
<comment type="caution">
    <text evidence="2">The sequence shown here is derived from an EMBL/GenBank/DDBJ whole genome shotgun (WGS) entry which is preliminary data.</text>
</comment>
<dbReference type="AlphaFoldDB" id="A0AAN6XRW9"/>
<proteinExistence type="predicted"/>
<evidence type="ECO:0000313" key="3">
    <source>
        <dbReference type="Proteomes" id="UP001303160"/>
    </source>
</evidence>
<name>A0AAN6XRW9_9PEZI</name>
<gene>
    <name evidence="2" type="ORF">QBC40DRAFT_270963</name>
</gene>
<evidence type="ECO:0000313" key="2">
    <source>
        <dbReference type="EMBL" id="KAK4205436.1"/>
    </source>
</evidence>
<reference evidence="2" key="2">
    <citation type="submission" date="2023-05" db="EMBL/GenBank/DDBJ databases">
        <authorList>
            <consortium name="Lawrence Berkeley National Laboratory"/>
            <person name="Steindorff A."/>
            <person name="Hensen N."/>
            <person name="Bonometti L."/>
            <person name="Westerberg I."/>
            <person name="Brannstrom I.O."/>
            <person name="Guillou S."/>
            <person name="Cros-Aarteil S."/>
            <person name="Calhoun S."/>
            <person name="Haridas S."/>
            <person name="Kuo A."/>
            <person name="Mondo S."/>
            <person name="Pangilinan J."/>
            <person name="Riley R."/>
            <person name="Labutti K."/>
            <person name="Andreopoulos B."/>
            <person name="Lipzen A."/>
            <person name="Chen C."/>
            <person name="Yanf M."/>
            <person name="Daum C."/>
            <person name="Ng V."/>
            <person name="Clum A."/>
            <person name="Ohm R."/>
            <person name="Martin F."/>
            <person name="Silar P."/>
            <person name="Natvig D."/>
            <person name="Lalanne C."/>
            <person name="Gautier V."/>
            <person name="Ament-Velasquez S.L."/>
            <person name="Kruys A."/>
            <person name="Hutchinson M.I."/>
            <person name="Powell A.J."/>
            <person name="Barry K."/>
            <person name="Miller A.N."/>
            <person name="Grigoriev I.V."/>
            <person name="Debuchy R."/>
            <person name="Gladieux P."/>
            <person name="Thoren M.H."/>
            <person name="Johannesson H."/>
        </authorList>
    </citation>
    <scope>NUCLEOTIDE SEQUENCE</scope>
    <source>
        <strain evidence="2">CBS 315.58</strain>
    </source>
</reference>
<keyword evidence="1" id="KW-0732">Signal</keyword>
<reference evidence="2" key="1">
    <citation type="journal article" date="2023" name="Mol. Phylogenet. Evol.">
        <title>Genome-scale phylogeny and comparative genomics of the fungal order Sordariales.</title>
        <authorList>
            <person name="Hensen N."/>
            <person name="Bonometti L."/>
            <person name="Westerberg I."/>
            <person name="Brannstrom I.O."/>
            <person name="Guillou S."/>
            <person name="Cros-Aarteil S."/>
            <person name="Calhoun S."/>
            <person name="Haridas S."/>
            <person name="Kuo A."/>
            <person name="Mondo S."/>
            <person name="Pangilinan J."/>
            <person name="Riley R."/>
            <person name="LaButti K."/>
            <person name="Andreopoulos B."/>
            <person name="Lipzen A."/>
            <person name="Chen C."/>
            <person name="Yan M."/>
            <person name="Daum C."/>
            <person name="Ng V."/>
            <person name="Clum A."/>
            <person name="Steindorff A."/>
            <person name="Ohm R.A."/>
            <person name="Martin F."/>
            <person name="Silar P."/>
            <person name="Natvig D.O."/>
            <person name="Lalanne C."/>
            <person name="Gautier V."/>
            <person name="Ament-Velasquez S.L."/>
            <person name="Kruys A."/>
            <person name="Hutchinson M.I."/>
            <person name="Powell A.J."/>
            <person name="Barry K."/>
            <person name="Miller A.N."/>
            <person name="Grigoriev I.V."/>
            <person name="Debuchy R."/>
            <person name="Gladieux P."/>
            <person name="Hiltunen Thoren M."/>
            <person name="Johannesson H."/>
        </authorList>
    </citation>
    <scope>NUCLEOTIDE SEQUENCE</scope>
    <source>
        <strain evidence="2">CBS 315.58</strain>
    </source>
</reference>
<dbReference type="Proteomes" id="UP001303160">
    <property type="component" value="Unassembled WGS sequence"/>
</dbReference>
<sequence length="329" mass="35992">MIMTRQKAILFLAIGCIAVAQQPANEAPSPIPRPTLENSDRSRVTQHQLDYFSMGMEYAALELCGLDPYAKTDVVGIQPSYCLVGQHIGIPDLTFLNPNETYDHTNTNWTSASVYFSLRAIYTGLYQRGILPEAIRDWVSKEPLALLGIANLPENDKRVIGEILERERDANANRTTATVAASSTTAGTRTSSLGAEVTAQMEALEKWNIHRRSDVTAYSGTVVVTPTPTFALGDRDKEDVFMVLSSALPQVFGKLDKPRTDAEKGADPKNGAIVETRVKSPFVGGGDGRTLWFDAIRTRELSGASGLGRLEDWGWWAAIWGVAVFVTVL</sequence>
<protein>
    <submittedName>
        <fullName evidence="2">Uncharacterized protein</fullName>
    </submittedName>
</protein>